<organism evidence="5 6">
    <name type="scientific">Actinacidiphila guanduensis</name>
    <dbReference type="NCBI Taxonomy" id="310781"/>
    <lineage>
        <taxon>Bacteria</taxon>
        <taxon>Bacillati</taxon>
        <taxon>Actinomycetota</taxon>
        <taxon>Actinomycetes</taxon>
        <taxon>Kitasatosporales</taxon>
        <taxon>Streptomycetaceae</taxon>
        <taxon>Actinacidiphila</taxon>
    </lineage>
</organism>
<sequence>MPTHPAPSTPPPPPPPPPPSPAGVGAPPLRVGMVGHAFMGAAHSHAWRTAGRFFDLPRPVELTAVCGRDAAAVAKSAERYGWASFETDWRALVERSDIDVVDVCTPGDSHAEIALAALAAGKHVLCEKPLANSVAEAARMAQAAETARAGGVRSMVGFNYRRVPALALARRLIADGRLGRIHQVRAQYLQDWLVDPQFPLAWRLRKEQAGSGALGDLGAHSIDAAQYLTGQAISSVGALLETFVTERPLPASASGLSGTASAERGAVTVDDAAVFTARFEGGAIGVFEATRFATGHKNAMRIEVSGSLGSIAFDAEAMNELAFHDRTEDSATAGFRRILATEPEHPYAGAWWPPGHLLGYEHTFTHQVRDFVTAVAAGEDPHPSFAEGLQVQRVLAAVEASAAALGVHIPVDAPGTR</sequence>
<dbReference type="Proteomes" id="UP000199341">
    <property type="component" value="Unassembled WGS sequence"/>
</dbReference>
<dbReference type="PANTHER" id="PTHR43818">
    <property type="entry name" value="BCDNA.GH03377"/>
    <property type="match status" value="1"/>
</dbReference>
<dbReference type="Gene3D" id="3.30.360.10">
    <property type="entry name" value="Dihydrodipicolinate Reductase, domain 2"/>
    <property type="match status" value="1"/>
</dbReference>
<dbReference type="EMBL" id="FNIE01000012">
    <property type="protein sequence ID" value="SDO77299.1"/>
    <property type="molecule type" value="Genomic_DNA"/>
</dbReference>
<feature type="domain" description="GFO/IDH/MocA-like oxidoreductase" evidence="4">
    <location>
        <begin position="168"/>
        <end position="311"/>
    </location>
</feature>
<dbReference type="SUPFAM" id="SSF55347">
    <property type="entry name" value="Glyceraldehyde-3-phosphate dehydrogenase-like, C-terminal domain"/>
    <property type="match status" value="1"/>
</dbReference>
<dbReference type="PANTHER" id="PTHR43818:SF11">
    <property type="entry name" value="BCDNA.GH03377"/>
    <property type="match status" value="1"/>
</dbReference>
<evidence type="ECO:0000259" key="3">
    <source>
        <dbReference type="Pfam" id="PF01408"/>
    </source>
</evidence>
<keyword evidence="6" id="KW-1185">Reference proteome</keyword>
<dbReference type="GO" id="GO:0016491">
    <property type="term" value="F:oxidoreductase activity"/>
    <property type="evidence" value="ECO:0007669"/>
    <property type="project" value="UniProtKB-KW"/>
</dbReference>
<reference evidence="5 6" key="1">
    <citation type="submission" date="2016-10" db="EMBL/GenBank/DDBJ databases">
        <authorList>
            <person name="de Groot N.N."/>
        </authorList>
    </citation>
    <scope>NUCLEOTIDE SEQUENCE [LARGE SCALE GENOMIC DNA]</scope>
    <source>
        <strain evidence="5 6">CGMCC 4.2022</strain>
    </source>
</reference>
<evidence type="ECO:0000313" key="5">
    <source>
        <dbReference type="EMBL" id="SDO77299.1"/>
    </source>
</evidence>
<evidence type="ECO:0000313" key="6">
    <source>
        <dbReference type="Proteomes" id="UP000199341"/>
    </source>
</evidence>
<dbReference type="Gene3D" id="3.40.50.720">
    <property type="entry name" value="NAD(P)-binding Rossmann-like Domain"/>
    <property type="match status" value="1"/>
</dbReference>
<gene>
    <name evidence="5" type="ORF">SAMN05216259_112127</name>
</gene>
<feature type="domain" description="Gfo/Idh/MocA-like oxidoreductase N-terminal" evidence="3">
    <location>
        <begin position="29"/>
        <end position="147"/>
    </location>
</feature>
<dbReference type="AlphaFoldDB" id="A0A1H0MA14"/>
<evidence type="ECO:0000256" key="2">
    <source>
        <dbReference type="SAM" id="MobiDB-lite"/>
    </source>
</evidence>
<dbReference type="GO" id="GO:0000166">
    <property type="term" value="F:nucleotide binding"/>
    <property type="evidence" value="ECO:0007669"/>
    <property type="project" value="InterPro"/>
</dbReference>
<dbReference type="InterPro" id="IPR000683">
    <property type="entry name" value="Gfo/Idh/MocA-like_OxRdtase_N"/>
</dbReference>
<name>A0A1H0MA14_9ACTN</name>
<evidence type="ECO:0000256" key="1">
    <source>
        <dbReference type="ARBA" id="ARBA00023002"/>
    </source>
</evidence>
<keyword evidence="1" id="KW-0560">Oxidoreductase</keyword>
<protein>
    <submittedName>
        <fullName evidence="5">Predicted dehydrogenase</fullName>
    </submittedName>
</protein>
<evidence type="ECO:0000259" key="4">
    <source>
        <dbReference type="Pfam" id="PF22725"/>
    </source>
</evidence>
<dbReference type="SUPFAM" id="SSF51735">
    <property type="entry name" value="NAD(P)-binding Rossmann-fold domains"/>
    <property type="match status" value="1"/>
</dbReference>
<accession>A0A1H0MA14</accession>
<dbReference type="Pfam" id="PF01408">
    <property type="entry name" value="GFO_IDH_MocA"/>
    <property type="match status" value="1"/>
</dbReference>
<feature type="compositionally biased region" description="Pro residues" evidence="2">
    <location>
        <begin position="1"/>
        <end position="21"/>
    </location>
</feature>
<dbReference type="InterPro" id="IPR055170">
    <property type="entry name" value="GFO_IDH_MocA-like_dom"/>
</dbReference>
<dbReference type="Pfam" id="PF22725">
    <property type="entry name" value="GFO_IDH_MocA_C3"/>
    <property type="match status" value="1"/>
</dbReference>
<dbReference type="InterPro" id="IPR050463">
    <property type="entry name" value="Gfo/Idh/MocA_oxidrdct_glycsds"/>
</dbReference>
<dbReference type="STRING" id="310781.SAMN05216259_112127"/>
<feature type="region of interest" description="Disordered" evidence="2">
    <location>
        <begin position="1"/>
        <end position="27"/>
    </location>
</feature>
<proteinExistence type="predicted"/>
<dbReference type="InterPro" id="IPR036291">
    <property type="entry name" value="NAD(P)-bd_dom_sf"/>
</dbReference>